<dbReference type="AlphaFoldDB" id="A0A6B1DA00"/>
<dbReference type="SUPFAM" id="SSF51735">
    <property type="entry name" value="NAD(P)-binding Rossmann-fold domains"/>
    <property type="match status" value="1"/>
</dbReference>
<dbReference type="InterPro" id="IPR036291">
    <property type="entry name" value="NAD(P)-bd_dom_sf"/>
</dbReference>
<dbReference type="PANTHER" id="PTHR43377:SF1">
    <property type="entry name" value="BILIVERDIN REDUCTASE A"/>
    <property type="match status" value="1"/>
</dbReference>
<dbReference type="Gene3D" id="3.40.50.720">
    <property type="entry name" value="NAD(P)-binding Rossmann-like Domain"/>
    <property type="match status" value="1"/>
</dbReference>
<protein>
    <submittedName>
        <fullName evidence="4">Gfo/Idh/MocA family oxidoreductase</fullName>
    </submittedName>
</protein>
<reference evidence="4" key="1">
    <citation type="submission" date="2019-09" db="EMBL/GenBank/DDBJ databases">
        <title>Characterisation of the sponge microbiome using genome-centric metagenomics.</title>
        <authorList>
            <person name="Engelberts J.P."/>
            <person name="Robbins S.J."/>
            <person name="De Goeij J.M."/>
            <person name="Aranda M."/>
            <person name="Bell S.C."/>
            <person name="Webster N.S."/>
        </authorList>
    </citation>
    <scope>NUCLEOTIDE SEQUENCE</scope>
    <source>
        <strain evidence="4">SB0661_bin_32</strain>
    </source>
</reference>
<dbReference type="InterPro" id="IPR051450">
    <property type="entry name" value="Gfo/Idh/MocA_Oxidoreductases"/>
</dbReference>
<dbReference type="Pfam" id="PF01408">
    <property type="entry name" value="GFO_IDH_MocA"/>
    <property type="match status" value="1"/>
</dbReference>
<dbReference type="SUPFAM" id="SSF55347">
    <property type="entry name" value="Glyceraldehyde-3-phosphate dehydrogenase-like, C-terminal domain"/>
    <property type="match status" value="1"/>
</dbReference>
<sequence length="349" mass="38944">MSTVIGIGLIGCGGVAQSVHIPNLMKLQYQRRPIVELRGVVDVIKEQAEMVGQATGARAYPTVGAMLDDPAIDAVMILTPETFHASLAIQAAMAGRHVFMEKPIATSPSAGEEVAQRCADQSVKLMVGYMMRFDSDCNKTRELLSQGLIGQPLTCNSIYIWPIDVADYYGLIFKADSDNELAEAEEECPSVPDDEIPPGLVRDTCSHYINLLRYWFGEVKSVWADIDEHRPFIVMRFESGLLATHQISGVGEGTREHLITGTEGYIRTRLGYPHIPLDFGKTSFFSTRYRELREPVFPRVNMYEAELEHFVQCIHEDQEPRSSGIDAAKDLQVMRAVYEAAADRREVEV</sequence>
<dbReference type="GO" id="GO:0000166">
    <property type="term" value="F:nucleotide binding"/>
    <property type="evidence" value="ECO:0007669"/>
    <property type="project" value="InterPro"/>
</dbReference>
<dbReference type="Gene3D" id="3.30.360.10">
    <property type="entry name" value="Dihydrodipicolinate Reductase, domain 2"/>
    <property type="match status" value="1"/>
</dbReference>
<accession>A0A6B1DA00</accession>
<evidence type="ECO:0000313" key="4">
    <source>
        <dbReference type="EMBL" id="MYC96243.1"/>
    </source>
</evidence>
<gene>
    <name evidence="4" type="ORF">F4X14_14865</name>
</gene>
<dbReference type="Pfam" id="PF02894">
    <property type="entry name" value="GFO_IDH_MocA_C"/>
    <property type="match status" value="1"/>
</dbReference>
<comment type="similarity">
    <text evidence="1">Belongs to the Gfo/Idh/MocA family.</text>
</comment>
<proteinExistence type="inferred from homology"/>
<dbReference type="EMBL" id="VXMH01000076">
    <property type="protein sequence ID" value="MYC96243.1"/>
    <property type="molecule type" value="Genomic_DNA"/>
</dbReference>
<evidence type="ECO:0000259" key="2">
    <source>
        <dbReference type="Pfam" id="PF01408"/>
    </source>
</evidence>
<name>A0A6B1DA00_9CHLR</name>
<feature type="domain" description="Gfo/Idh/MocA-like oxidoreductase N-terminal" evidence="2">
    <location>
        <begin position="6"/>
        <end position="129"/>
    </location>
</feature>
<dbReference type="InterPro" id="IPR000683">
    <property type="entry name" value="Gfo/Idh/MocA-like_OxRdtase_N"/>
</dbReference>
<dbReference type="PANTHER" id="PTHR43377">
    <property type="entry name" value="BILIVERDIN REDUCTASE A"/>
    <property type="match status" value="1"/>
</dbReference>
<evidence type="ECO:0000256" key="1">
    <source>
        <dbReference type="ARBA" id="ARBA00010928"/>
    </source>
</evidence>
<organism evidence="4">
    <name type="scientific">Caldilineaceae bacterium SB0661_bin_32</name>
    <dbReference type="NCBI Taxonomy" id="2605255"/>
    <lineage>
        <taxon>Bacteria</taxon>
        <taxon>Bacillati</taxon>
        <taxon>Chloroflexota</taxon>
        <taxon>Caldilineae</taxon>
        <taxon>Caldilineales</taxon>
        <taxon>Caldilineaceae</taxon>
    </lineage>
</organism>
<feature type="domain" description="Gfo/Idh/MocA-like oxidoreductase C-terminal" evidence="3">
    <location>
        <begin position="199"/>
        <end position="349"/>
    </location>
</feature>
<evidence type="ECO:0000259" key="3">
    <source>
        <dbReference type="Pfam" id="PF02894"/>
    </source>
</evidence>
<comment type="caution">
    <text evidence="4">The sequence shown here is derived from an EMBL/GenBank/DDBJ whole genome shotgun (WGS) entry which is preliminary data.</text>
</comment>
<dbReference type="InterPro" id="IPR004104">
    <property type="entry name" value="Gfo/Idh/MocA-like_OxRdtase_C"/>
</dbReference>